<evidence type="ECO:0000313" key="1">
    <source>
        <dbReference type="EMBL" id="CAH9147920.1"/>
    </source>
</evidence>
<proteinExistence type="predicted"/>
<dbReference type="AlphaFoldDB" id="A0AAV0GIY5"/>
<dbReference type="Proteomes" id="UP001152523">
    <property type="component" value="Unassembled WGS sequence"/>
</dbReference>
<sequence>MSLELIFLVQNGSFMGGCSNFIIHSAFIRPTRALEASYFQSELMLFAFQNAIFNLGNRDLWFMR</sequence>
<name>A0AAV0GIY5_9ASTE</name>
<organism evidence="1 2">
    <name type="scientific">Cuscuta epithymum</name>
    <dbReference type="NCBI Taxonomy" id="186058"/>
    <lineage>
        <taxon>Eukaryota</taxon>
        <taxon>Viridiplantae</taxon>
        <taxon>Streptophyta</taxon>
        <taxon>Embryophyta</taxon>
        <taxon>Tracheophyta</taxon>
        <taxon>Spermatophyta</taxon>
        <taxon>Magnoliopsida</taxon>
        <taxon>eudicotyledons</taxon>
        <taxon>Gunneridae</taxon>
        <taxon>Pentapetalae</taxon>
        <taxon>asterids</taxon>
        <taxon>lamiids</taxon>
        <taxon>Solanales</taxon>
        <taxon>Convolvulaceae</taxon>
        <taxon>Cuscuteae</taxon>
        <taxon>Cuscuta</taxon>
        <taxon>Cuscuta subgen. Cuscuta</taxon>
    </lineage>
</organism>
<reference evidence="1" key="1">
    <citation type="submission" date="2022-07" db="EMBL/GenBank/DDBJ databases">
        <authorList>
            <person name="Macas J."/>
            <person name="Novak P."/>
            <person name="Neumann P."/>
        </authorList>
    </citation>
    <scope>NUCLEOTIDE SEQUENCE</scope>
</reference>
<accession>A0AAV0GIY5</accession>
<protein>
    <submittedName>
        <fullName evidence="1">Uncharacterized protein</fullName>
    </submittedName>
</protein>
<comment type="caution">
    <text evidence="1">The sequence shown here is derived from an EMBL/GenBank/DDBJ whole genome shotgun (WGS) entry which is preliminary data.</text>
</comment>
<keyword evidence="2" id="KW-1185">Reference proteome</keyword>
<gene>
    <name evidence="1" type="ORF">CEPIT_LOCUS44100</name>
</gene>
<evidence type="ECO:0000313" key="2">
    <source>
        <dbReference type="Proteomes" id="UP001152523"/>
    </source>
</evidence>
<dbReference type="EMBL" id="CAMAPF010001140">
    <property type="protein sequence ID" value="CAH9147920.1"/>
    <property type="molecule type" value="Genomic_DNA"/>
</dbReference>